<sequence length="208" mass="23663">MQDLTEYDQQYANHFIDTLSATGPEGHRLYAILDGAQDSRIYRHLQQHGDVYMSMYTDDVAEPLKAVGPLLYQFRKNDKLTAWLIKHGAFNNWFIVFPSLGKTMVQLRRHFKRFAVVLSPQGKRMYFRYYDPRVLGGVLVAADDSQLSIIFGDIACLWASGSELGQYCKFVKCTSRSESIALVDLSYRENFTITPDDAPVTVSPTETA</sequence>
<gene>
    <name evidence="2" type="ORF">OPDIPICF_04571</name>
</gene>
<proteinExistence type="predicted"/>
<accession>A0A5S9PJE1</accession>
<evidence type="ECO:0000313" key="3">
    <source>
        <dbReference type="Proteomes" id="UP000441399"/>
    </source>
</evidence>
<evidence type="ECO:0000259" key="1">
    <source>
        <dbReference type="Pfam" id="PF13503"/>
    </source>
</evidence>
<protein>
    <recommendedName>
        <fullName evidence="1">DUF4123 domain-containing protein</fullName>
    </recommendedName>
</protein>
<organism evidence="2 3">
    <name type="scientific">BD1-7 clade bacterium</name>
    <dbReference type="NCBI Taxonomy" id="2029982"/>
    <lineage>
        <taxon>Bacteria</taxon>
        <taxon>Pseudomonadati</taxon>
        <taxon>Pseudomonadota</taxon>
        <taxon>Gammaproteobacteria</taxon>
        <taxon>Cellvibrionales</taxon>
        <taxon>Spongiibacteraceae</taxon>
        <taxon>BD1-7 clade</taxon>
    </lineage>
</organism>
<dbReference type="Pfam" id="PF13503">
    <property type="entry name" value="DUF4123"/>
    <property type="match status" value="1"/>
</dbReference>
<dbReference type="AlphaFoldDB" id="A0A5S9PJE1"/>
<dbReference type="EMBL" id="CACSIO010000011">
    <property type="protein sequence ID" value="CAA0103807.1"/>
    <property type="molecule type" value="Genomic_DNA"/>
</dbReference>
<evidence type="ECO:0000313" key="2">
    <source>
        <dbReference type="EMBL" id="CAA0103807.1"/>
    </source>
</evidence>
<reference evidence="2 3" key="1">
    <citation type="submission" date="2019-11" db="EMBL/GenBank/DDBJ databases">
        <authorList>
            <person name="Holert J."/>
        </authorList>
    </citation>
    <scope>NUCLEOTIDE SEQUENCE [LARGE SCALE GENOMIC DNA]</scope>
    <source>
        <strain evidence="2">SB11_3</strain>
    </source>
</reference>
<dbReference type="Proteomes" id="UP000441399">
    <property type="component" value="Unassembled WGS sequence"/>
</dbReference>
<name>A0A5S9PJE1_9GAMM</name>
<dbReference type="InterPro" id="IPR025391">
    <property type="entry name" value="DUF4123"/>
</dbReference>
<feature type="domain" description="DUF4123" evidence="1">
    <location>
        <begin position="29"/>
        <end position="147"/>
    </location>
</feature>
<keyword evidence="3" id="KW-1185">Reference proteome</keyword>